<sequence>MFTQNIIILVLCLVLGASAYSYGPYPPPPPPPTSYPYNPYQSGPYQPNPYQPTVHDTTQYAMQSDDEMGMQILFFSRKNNKTAYVITKAGGMDIWKGSNYNANNPTKFIVHGFADTAWAVWMRKMKDEYLAAGDYNVILIDWTGGAGRPYGQAVANTKMLGIVIAKVTEDLKIVFGTKYSDVHVIGHSLGAHIAGIAGSRLNGTIGRISALDPSGPSYDGQTNNPGKLSYTNAQFVDVIHTDSCPITGMGTIETLGHVDFFPNDGTDQPGCPNNQPSDIYGPGRCNTARSIELFTASISNANPKGVAYQCTDYLTFRSGRCSYSRSASGLNYAFIGEPAIITSAYTKNSPGDHDKCAWSNSMRDEFMHVADCNVVFVDWSDGNASDYYQALFVDVIHTDALQYLGAGVIENCGHLDFWPNNGHNHPGCSMSWVTGFFSTMNGFGAGLTCNHVRAVDFYVASINLNNPNGVAIQCRDYDSYLAGDCDANCADSVANCAIIGEQAILSAPYKNNTVGTVAGQSQPPLTAQQFTTKFNLYTRNNPGDAEVIEEPSGEGSVDNFDASRVTKILVHGYGVAPDKGQSWQTMKDEYLNAGDYNVFIVDWSEGNIIPSYVQSESGLSLSKVHIVGHSLGAHVSGLTGKKFGGRLGRISGLDPAGPTFDGKPTTEKLSATDAQFVDAIHTNAIPTIGLGIHENSGQIDFYPDGGNTNQPGCVVDEPPKAGDKDQFQKESCNHFRAIDLFVASINPENPKGVSSECSDYKRYVATKGQCNRNMFDYFNMFSNDIHPIIGEPAVLSKSSKSSTLGKKFYLTTRAEYPYFLG</sequence>
<evidence type="ECO:0000256" key="1">
    <source>
        <dbReference type="ARBA" id="ARBA00004613"/>
    </source>
</evidence>
<comment type="similarity">
    <text evidence="2 4">Belongs to the AB hydrolase superfamily. Lipase family.</text>
</comment>
<gene>
    <name evidence="7" type="ORF">OSB1V03_LOCUS10172</name>
</gene>
<keyword evidence="5" id="KW-0732">Signal</keyword>
<protein>
    <recommendedName>
        <fullName evidence="6">Lipase domain-containing protein</fullName>
    </recommendedName>
</protein>
<dbReference type="InterPro" id="IPR033906">
    <property type="entry name" value="Lipase_N"/>
</dbReference>
<dbReference type="SUPFAM" id="SSF53474">
    <property type="entry name" value="alpha/beta-Hydrolases"/>
    <property type="match status" value="3"/>
</dbReference>
<dbReference type="Pfam" id="PF00151">
    <property type="entry name" value="Lipase"/>
    <property type="match status" value="3"/>
</dbReference>
<evidence type="ECO:0000256" key="3">
    <source>
        <dbReference type="ARBA" id="ARBA00022525"/>
    </source>
</evidence>
<dbReference type="PRINTS" id="PR00821">
    <property type="entry name" value="TAGLIPASE"/>
</dbReference>
<dbReference type="CDD" id="cd00707">
    <property type="entry name" value="Pancreat_lipase_like"/>
    <property type="match status" value="1"/>
</dbReference>
<evidence type="ECO:0000259" key="6">
    <source>
        <dbReference type="Pfam" id="PF00151"/>
    </source>
</evidence>
<evidence type="ECO:0000256" key="4">
    <source>
        <dbReference type="RuleBase" id="RU004262"/>
    </source>
</evidence>
<dbReference type="InterPro" id="IPR029058">
    <property type="entry name" value="AB_hydrolase_fold"/>
</dbReference>
<dbReference type="InterPro" id="IPR013818">
    <property type="entry name" value="Lipase"/>
</dbReference>
<organism evidence="7">
    <name type="scientific">Medioppia subpectinata</name>
    <dbReference type="NCBI Taxonomy" id="1979941"/>
    <lineage>
        <taxon>Eukaryota</taxon>
        <taxon>Metazoa</taxon>
        <taxon>Ecdysozoa</taxon>
        <taxon>Arthropoda</taxon>
        <taxon>Chelicerata</taxon>
        <taxon>Arachnida</taxon>
        <taxon>Acari</taxon>
        <taxon>Acariformes</taxon>
        <taxon>Sarcoptiformes</taxon>
        <taxon>Oribatida</taxon>
        <taxon>Brachypylina</taxon>
        <taxon>Oppioidea</taxon>
        <taxon>Oppiidae</taxon>
        <taxon>Medioppia</taxon>
    </lineage>
</organism>
<evidence type="ECO:0000256" key="2">
    <source>
        <dbReference type="ARBA" id="ARBA00010701"/>
    </source>
</evidence>
<reference evidence="7" key="1">
    <citation type="submission" date="2020-11" db="EMBL/GenBank/DDBJ databases">
        <authorList>
            <person name="Tran Van P."/>
        </authorList>
    </citation>
    <scope>NUCLEOTIDE SEQUENCE</scope>
</reference>
<dbReference type="GO" id="GO:0005615">
    <property type="term" value="C:extracellular space"/>
    <property type="evidence" value="ECO:0007669"/>
    <property type="project" value="TreeGrafter"/>
</dbReference>
<evidence type="ECO:0000313" key="8">
    <source>
        <dbReference type="Proteomes" id="UP000759131"/>
    </source>
</evidence>
<feature type="domain" description="Lipase" evidence="6">
    <location>
        <begin position="520"/>
        <end position="818"/>
    </location>
</feature>
<feature type="domain" description="Lipase" evidence="6">
    <location>
        <begin position="50"/>
        <end position="322"/>
    </location>
</feature>
<dbReference type="Proteomes" id="UP000759131">
    <property type="component" value="Unassembled WGS sequence"/>
</dbReference>
<dbReference type="GO" id="GO:0016042">
    <property type="term" value="P:lipid catabolic process"/>
    <property type="evidence" value="ECO:0007669"/>
    <property type="project" value="TreeGrafter"/>
</dbReference>
<feature type="domain" description="Lipase" evidence="6">
    <location>
        <begin position="389"/>
        <end position="502"/>
    </location>
</feature>
<dbReference type="EMBL" id="OC861858">
    <property type="protein sequence ID" value="CAD7629757.1"/>
    <property type="molecule type" value="Genomic_DNA"/>
</dbReference>
<dbReference type="PANTHER" id="PTHR11610">
    <property type="entry name" value="LIPASE"/>
    <property type="match status" value="1"/>
</dbReference>
<evidence type="ECO:0000256" key="5">
    <source>
        <dbReference type="SAM" id="SignalP"/>
    </source>
</evidence>
<comment type="subcellular location">
    <subcellularLocation>
        <location evidence="1">Secreted</location>
    </subcellularLocation>
</comment>
<feature type="signal peptide" evidence="5">
    <location>
        <begin position="1"/>
        <end position="19"/>
    </location>
</feature>
<keyword evidence="8" id="KW-1185">Reference proteome</keyword>
<dbReference type="Gene3D" id="3.40.50.1820">
    <property type="entry name" value="alpha/beta hydrolase"/>
    <property type="match status" value="3"/>
</dbReference>
<feature type="chain" id="PRO_5036211059" description="Lipase domain-containing protein" evidence="5">
    <location>
        <begin position="20"/>
        <end position="821"/>
    </location>
</feature>
<dbReference type="GO" id="GO:0016298">
    <property type="term" value="F:lipase activity"/>
    <property type="evidence" value="ECO:0007669"/>
    <property type="project" value="InterPro"/>
</dbReference>
<keyword evidence="3" id="KW-0964">Secreted</keyword>
<proteinExistence type="inferred from homology"/>
<dbReference type="AlphaFoldDB" id="A0A7R9KWT5"/>
<name>A0A7R9KWT5_9ACAR</name>
<dbReference type="OrthoDB" id="199913at2759"/>
<evidence type="ECO:0000313" key="7">
    <source>
        <dbReference type="EMBL" id="CAD7629757.1"/>
    </source>
</evidence>
<accession>A0A7R9KWT5</accession>
<dbReference type="InterPro" id="IPR000734">
    <property type="entry name" value="TAG_lipase"/>
</dbReference>
<dbReference type="EMBL" id="CAJPIZ010007283">
    <property type="protein sequence ID" value="CAG2110187.1"/>
    <property type="molecule type" value="Genomic_DNA"/>
</dbReference>